<gene>
    <name evidence="6" type="ORF">IV203_018073</name>
</gene>
<dbReference type="AlphaFoldDB" id="A0A9K3M2U4"/>
<dbReference type="EMBL" id="JAGRRH010000003">
    <property type="protein sequence ID" value="KAG7371931.1"/>
    <property type="molecule type" value="Genomic_DNA"/>
</dbReference>
<dbReference type="PANTHER" id="PTHR13789:SF309">
    <property type="entry name" value="PUTATIVE (AFU_ORTHOLOGUE AFUA_6G14510)-RELATED"/>
    <property type="match status" value="1"/>
</dbReference>
<feature type="signal peptide" evidence="4">
    <location>
        <begin position="1"/>
        <end position="24"/>
    </location>
</feature>
<evidence type="ECO:0000313" key="7">
    <source>
        <dbReference type="Proteomes" id="UP000693970"/>
    </source>
</evidence>
<reference evidence="6" key="1">
    <citation type="journal article" date="2021" name="Sci. Rep.">
        <title>Diploid genomic architecture of Nitzschia inconspicua, an elite biomass production diatom.</title>
        <authorList>
            <person name="Oliver A."/>
            <person name="Podell S."/>
            <person name="Pinowska A."/>
            <person name="Traller J.C."/>
            <person name="Smith S.R."/>
            <person name="McClure R."/>
            <person name="Beliaev A."/>
            <person name="Bohutskyi P."/>
            <person name="Hill E.A."/>
            <person name="Rabines A."/>
            <person name="Zheng H."/>
            <person name="Allen L.Z."/>
            <person name="Kuo A."/>
            <person name="Grigoriev I.V."/>
            <person name="Allen A.E."/>
            <person name="Hazlebeck D."/>
            <person name="Allen E.E."/>
        </authorList>
    </citation>
    <scope>NUCLEOTIDE SEQUENCE</scope>
    <source>
        <strain evidence="6">Hildebrandi</strain>
    </source>
</reference>
<evidence type="ECO:0000256" key="4">
    <source>
        <dbReference type="SAM" id="SignalP"/>
    </source>
</evidence>
<dbReference type="PANTHER" id="PTHR13789">
    <property type="entry name" value="MONOOXYGENASE"/>
    <property type="match status" value="1"/>
</dbReference>
<keyword evidence="1" id="KW-0560">Oxidoreductase</keyword>
<feature type="chain" id="PRO_5039897321" evidence="4">
    <location>
        <begin position="25"/>
        <end position="399"/>
    </location>
</feature>
<dbReference type="OrthoDB" id="47494at2759"/>
<evidence type="ECO:0000256" key="3">
    <source>
        <dbReference type="SAM" id="MobiDB-lite"/>
    </source>
</evidence>
<reference evidence="6" key="2">
    <citation type="submission" date="2021-04" db="EMBL/GenBank/DDBJ databases">
        <authorList>
            <person name="Podell S."/>
        </authorList>
    </citation>
    <scope>NUCLEOTIDE SEQUENCE</scope>
    <source>
        <strain evidence="6">Hildebrandi</strain>
    </source>
</reference>
<evidence type="ECO:0000259" key="5">
    <source>
        <dbReference type="Pfam" id="PF01494"/>
    </source>
</evidence>
<keyword evidence="7" id="KW-1185">Reference proteome</keyword>
<keyword evidence="4" id="KW-0732">Signal</keyword>
<dbReference type="Pfam" id="PF01494">
    <property type="entry name" value="FAD_binding_3"/>
    <property type="match status" value="1"/>
</dbReference>
<evidence type="ECO:0000313" key="6">
    <source>
        <dbReference type="EMBL" id="KAG7371931.1"/>
    </source>
</evidence>
<dbReference type="InterPro" id="IPR050493">
    <property type="entry name" value="FAD-dep_Monooxygenase_BioMet"/>
</dbReference>
<comment type="caution">
    <text evidence="6">The sequence shown here is derived from an EMBL/GenBank/DDBJ whole genome shotgun (WGS) entry which is preliminary data.</text>
</comment>
<sequence length="399" mass="42708">MRICIVGGGLAGLAFAVSLSNALAEDSDVKISVVEQRDFSSRGATFGLALNGQVALQEICPSLLEELKSIGILLPTGGYMLPWYCVRDGLLEHARRCQNVTIVTNTSVVSAIDKCVDDILVTLEETSADGTVNTTTVEMDLLIGADGVRSTVRSLVGAPPAVSSHTKCWRGALNDLPPHLSHVLDTPIDKMMKTESGLFGIFNFNASLKGFVSWVATSKNLDIMTPLQALEGLEDSNDVTLARGLLEASTQQELEFSTILSTIPLEMETGWGGKGRITLIGDAAHALRPASGLGGSLAFEDAVLLTRAIAKHKDSGESMDAALREFESLRFVRCKTILDDQTRIAESGYGTAANSFKWTPEYEKWVFAGPDADLNPPVNMYVGDEEDVAEGGEAGPKQQ</sequence>
<accession>A0A9K3M2U4</accession>
<dbReference type="Proteomes" id="UP000693970">
    <property type="component" value="Unassembled WGS sequence"/>
</dbReference>
<feature type="domain" description="FAD-binding" evidence="5">
    <location>
        <begin position="88"/>
        <end position="330"/>
    </location>
</feature>
<protein>
    <submittedName>
        <fullName evidence="6">Zeaxanthin epoxidase</fullName>
    </submittedName>
</protein>
<feature type="region of interest" description="Disordered" evidence="3">
    <location>
        <begin position="379"/>
        <end position="399"/>
    </location>
</feature>
<evidence type="ECO:0000256" key="2">
    <source>
        <dbReference type="ARBA" id="ARBA00023033"/>
    </source>
</evidence>
<proteinExistence type="predicted"/>
<dbReference type="GO" id="GO:0004497">
    <property type="term" value="F:monooxygenase activity"/>
    <property type="evidence" value="ECO:0007669"/>
    <property type="project" value="UniProtKB-KW"/>
</dbReference>
<dbReference type="GO" id="GO:0071949">
    <property type="term" value="F:FAD binding"/>
    <property type="evidence" value="ECO:0007669"/>
    <property type="project" value="InterPro"/>
</dbReference>
<keyword evidence="2" id="KW-0503">Monooxygenase</keyword>
<organism evidence="6 7">
    <name type="scientific">Nitzschia inconspicua</name>
    <dbReference type="NCBI Taxonomy" id="303405"/>
    <lineage>
        <taxon>Eukaryota</taxon>
        <taxon>Sar</taxon>
        <taxon>Stramenopiles</taxon>
        <taxon>Ochrophyta</taxon>
        <taxon>Bacillariophyta</taxon>
        <taxon>Bacillariophyceae</taxon>
        <taxon>Bacillariophycidae</taxon>
        <taxon>Bacillariales</taxon>
        <taxon>Bacillariaceae</taxon>
        <taxon>Nitzschia</taxon>
    </lineage>
</organism>
<dbReference type="InterPro" id="IPR002938">
    <property type="entry name" value="FAD-bd"/>
</dbReference>
<name>A0A9K3M2U4_9STRA</name>
<evidence type="ECO:0000256" key="1">
    <source>
        <dbReference type="ARBA" id="ARBA00023002"/>
    </source>
</evidence>